<dbReference type="InterPro" id="IPR030392">
    <property type="entry name" value="S74_ICA"/>
</dbReference>
<dbReference type="PROSITE" id="PS51688">
    <property type="entry name" value="ICA"/>
    <property type="match status" value="1"/>
</dbReference>
<keyword evidence="5" id="KW-1185">Reference proteome</keyword>
<reference evidence="4 5" key="1">
    <citation type="submission" date="2016-08" db="EMBL/GenBank/DDBJ databases">
        <authorList>
            <person name="Seilhamer J.J."/>
        </authorList>
    </citation>
    <scope>NUCLEOTIDE SEQUENCE [LARGE SCALE GENOMIC DNA]</scope>
    <source>
        <strain evidence="4 5">DX4</strain>
    </source>
</reference>
<keyword evidence="1" id="KW-0175">Coiled coil</keyword>
<dbReference type="RefSeq" id="WP_069381796.1">
    <property type="nucleotide sequence ID" value="NZ_CP017141.1"/>
</dbReference>
<dbReference type="OrthoDB" id="839742at2"/>
<sequence>MKYPLVFKGSVLGLLLSACAVTANAQKIEEQELKVNIDKIANSTQQLKKLEPVTFKYDTKKYNYLKLPAGQQYGFLASNIQPEFPAMVYESAKSYPAGKSDSKIARYNEVQTENLIPVLVAAIKEQQAEIELLKKEVSLLKEKSK</sequence>
<keyword evidence="2" id="KW-0732">Signal</keyword>
<evidence type="ECO:0000313" key="5">
    <source>
        <dbReference type="Proteomes" id="UP000094313"/>
    </source>
</evidence>
<dbReference type="Pfam" id="PF13884">
    <property type="entry name" value="Peptidase_S74"/>
    <property type="match status" value="1"/>
</dbReference>
<feature type="domain" description="Peptidase S74" evidence="3">
    <location>
        <begin position="1"/>
        <end position="137"/>
    </location>
</feature>
<dbReference type="GO" id="GO:0016853">
    <property type="term" value="F:isomerase activity"/>
    <property type="evidence" value="ECO:0007669"/>
    <property type="project" value="UniProtKB-KW"/>
</dbReference>
<gene>
    <name evidence="4" type="ORF">BFS30_25020</name>
</gene>
<evidence type="ECO:0000259" key="3">
    <source>
        <dbReference type="PROSITE" id="PS51688"/>
    </source>
</evidence>
<organism evidence="4 5">
    <name type="scientific">Pedobacter steynii</name>
    <dbReference type="NCBI Taxonomy" id="430522"/>
    <lineage>
        <taxon>Bacteria</taxon>
        <taxon>Pseudomonadati</taxon>
        <taxon>Bacteroidota</taxon>
        <taxon>Sphingobacteriia</taxon>
        <taxon>Sphingobacteriales</taxon>
        <taxon>Sphingobacteriaceae</taxon>
        <taxon>Pedobacter</taxon>
    </lineage>
</organism>
<feature type="signal peptide" evidence="2">
    <location>
        <begin position="1"/>
        <end position="25"/>
    </location>
</feature>
<proteinExistence type="predicted"/>
<dbReference type="PROSITE" id="PS51257">
    <property type="entry name" value="PROKAR_LIPOPROTEIN"/>
    <property type="match status" value="1"/>
</dbReference>
<feature type="coiled-coil region" evidence="1">
    <location>
        <begin position="116"/>
        <end position="143"/>
    </location>
</feature>
<dbReference type="KEGG" id="psty:BFS30_25020"/>
<keyword evidence="4" id="KW-0413">Isomerase</keyword>
<feature type="chain" id="PRO_5009098921" evidence="2">
    <location>
        <begin position="26"/>
        <end position="145"/>
    </location>
</feature>
<evidence type="ECO:0000256" key="2">
    <source>
        <dbReference type="SAM" id="SignalP"/>
    </source>
</evidence>
<evidence type="ECO:0000256" key="1">
    <source>
        <dbReference type="SAM" id="Coils"/>
    </source>
</evidence>
<protein>
    <submittedName>
        <fullName evidence="4">DNA topoisomerase IV</fullName>
    </submittedName>
</protein>
<evidence type="ECO:0000313" key="4">
    <source>
        <dbReference type="EMBL" id="AOM80134.1"/>
    </source>
</evidence>
<name>A0A1D7QNA6_9SPHI</name>
<accession>A0A1D7QNA6</accession>
<dbReference type="AlphaFoldDB" id="A0A1D7QNA6"/>
<dbReference type="EMBL" id="CP017141">
    <property type="protein sequence ID" value="AOM80134.1"/>
    <property type="molecule type" value="Genomic_DNA"/>
</dbReference>
<dbReference type="Proteomes" id="UP000094313">
    <property type="component" value="Chromosome"/>
</dbReference>